<keyword evidence="7" id="KW-0547">Nucleotide-binding</keyword>
<keyword evidence="6" id="KW-0436">Ligase</keyword>
<feature type="domain" description="Aminoacyl-tRNA synthetase class II (D/K/N)" evidence="12">
    <location>
        <begin position="39"/>
        <end position="179"/>
    </location>
</feature>
<dbReference type="PRINTS" id="PR01042">
    <property type="entry name" value="TRNASYNTHASP"/>
</dbReference>
<dbReference type="GO" id="GO:0005524">
    <property type="term" value="F:ATP binding"/>
    <property type="evidence" value="ECO:0007669"/>
    <property type="project" value="UniProtKB-KW"/>
</dbReference>
<evidence type="ECO:0000256" key="10">
    <source>
        <dbReference type="ARBA" id="ARBA00023146"/>
    </source>
</evidence>
<dbReference type="GO" id="GO:0006422">
    <property type="term" value="P:aspartyl-tRNA aminoacylation"/>
    <property type="evidence" value="ECO:0007669"/>
    <property type="project" value="InterPro"/>
</dbReference>
<keyword evidence="9" id="KW-0648">Protein biosynthesis</keyword>
<organism evidence="13 14">
    <name type="scientific">Exocentrus adspersus</name>
    <dbReference type="NCBI Taxonomy" id="1586481"/>
    <lineage>
        <taxon>Eukaryota</taxon>
        <taxon>Metazoa</taxon>
        <taxon>Ecdysozoa</taxon>
        <taxon>Arthropoda</taxon>
        <taxon>Hexapoda</taxon>
        <taxon>Insecta</taxon>
        <taxon>Pterygota</taxon>
        <taxon>Neoptera</taxon>
        <taxon>Endopterygota</taxon>
        <taxon>Coleoptera</taxon>
        <taxon>Polyphaga</taxon>
        <taxon>Cucujiformia</taxon>
        <taxon>Chrysomeloidea</taxon>
        <taxon>Cerambycidae</taxon>
        <taxon>Lamiinae</taxon>
        <taxon>Acanthocinini</taxon>
        <taxon>Exocentrus</taxon>
    </lineage>
</organism>
<evidence type="ECO:0000256" key="6">
    <source>
        <dbReference type="ARBA" id="ARBA00022598"/>
    </source>
</evidence>
<evidence type="ECO:0000313" key="13">
    <source>
        <dbReference type="EMBL" id="KAJ8911173.1"/>
    </source>
</evidence>
<keyword evidence="10" id="KW-0030">Aminoacyl-tRNA synthetase</keyword>
<comment type="similarity">
    <text evidence="2">Belongs to the class-II aminoacyl-tRNA synthetase family. Type 2 subfamily.</text>
</comment>
<dbReference type="GO" id="GO:0004815">
    <property type="term" value="F:aspartate-tRNA ligase activity"/>
    <property type="evidence" value="ECO:0007669"/>
    <property type="project" value="UniProtKB-EC"/>
</dbReference>
<keyword evidence="8" id="KW-0067">ATP-binding</keyword>
<dbReference type="InterPro" id="IPR002312">
    <property type="entry name" value="Asp/Asn-tRNA-synth_IIb"/>
</dbReference>
<gene>
    <name evidence="13" type="ORF">NQ315_015307</name>
</gene>
<dbReference type="InterPro" id="IPR004364">
    <property type="entry name" value="Aa-tRNA-synt_II"/>
</dbReference>
<protein>
    <recommendedName>
        <fullName evidence="4">Aspartate--tRNA ligase, cytoplasmic</fullName>
        <ecNumber evidence="3">6.1.1.12</ecNumber>
    </recommendedName>
</protein>
<dbReference type="Gene3D" id="3.30.930.10">
    <property type="entry name" value="Bira Bifunctional Protein, Domain 2"/>
    <property type="match status" value="1"/>
</dbReference>
<evidence type="ECO:0000256" key="11">
    <source>
        <dbReference type="ARBA" id="ARBA00047904"/>
    </source>
</evidence>
<comment type="caution">
    <text evidence="13">The sequence shown here is derived from an EMBL/GenBank/DDBJ whole genome shotgun (WGS) entry which is preliminary data.</text>
</comment>
<evidence type="ECO:0000256" key="8">
    <source>
        <dbReference type="ARBA" id="ARBA00022840"/>
    </source>
</evidence>
<evidence type="ECO:0000256" key="9">
    <source>
        <dbReference type="ARBA" id="ARBA00022917"/>
    </source>
</evidence>
<keyword evidence="14" id="KW-1185">Reference proteome</keyword>
<keyword evidence="5" id="KW-0963">Cytoplasm</keyword>
<dbReference type="Proteomes" id="UP001159042">
    <property type="component" value="Unassembled WGS sequence"/>
</dbReference>
<dbReference type="PANTHER" id="PTHR43450:SF1">
    <property type="entry name" value="ASPARTATE--TRNA LIGASE, CYTOPLASMIC"/>
    <property type="match status" value="1"/>
</dbReference>
<dbReference type="InterPro" id="IPR045864">
    <property type="entry name" value="aa-tRNA-synth_II/BPL/LPL"/>
</dbReference>
<dbReference type="EMBL" id="JANEYG010000211">
    <property type="protein sequence ID" value="KAJ8911173.1"/>
    <property type="molecule type" value="Genomic_DNA"/>
</dbReference>
<comment type="subcellular location">
    <subcellularLocation>
        <location evidence="1">Cytoplasm</location>
    </subcellularLocation>
</comment>
<dbReference type="GO" id="GO:0017101">
    <property type="term" value="C:aminoacyl-tRNA synthetase multienzyme complex"/>
    <property type="evidence" value="ECO:0007669"/>
    <property type="project" value="TreeGrafter"/>
</dbReference>
<evidence type="ECO:0000256" key="4">
    <source>
        <dbReference type="ARBA" id="ARBA00018853"/>
    </source>
</evidence>
<dbReference type="EC" id="6.1.1.12" evidence="3"/>
<evidence type="ECO:0000256" key="2">
    <source>
        <dbReference type="ARBA" id="ARBA00005312"/>
    </source>
</evidence>
<evidence type="ECO:0000256" key="5">
    <source>
        <dbReference type="ARBA" id="ARBA00022490"/>
    </source>
</evidence>
<evidence type="ECO:0000256" key="3">
    <source>
        <dbReference type="ARBA" id="ARBA00012841"/>
    </source>
</evidence>
<dbReference type="InterPro" id="IPR004523">
    <property type="entry name" value="Asp-tRNA_synthase_2"/>
</dbReference>
<comment type="catalytic activity">
    <reaction evidence="11">
        <text>tRNA(Asp) + L-aspartate + ATP = L-aspartyl-tRNA(Asp) + AMP + diphosphate</text>
        <dbReference type="Rhea" id="RHEA:19649"/>
        <dbReference type="Rhea" id="RHEA-COMP:9660"/>
        <dbReference type="Rhea" id="RHEA-COMP:9678"/>
        <dbReference type="ChEBI" id="CHEBI:29991"/>
        <dbReference type="ChEBI" id="CHEBI:30616"/>
        <dbReference type="ChEBI" id="CHEBI:33019"/>
        <dbReference type="ChEBI" id="CHEBI:78442"/>
        <dbReference type="ChEBI" id="CHEBI:78516"/>
        <dbReference type="ChEBI" id="CHEBI:456215"/>
        <dbReference type="EC" id="6.1.1.12"/>
    </reaction>
</comment>
<proteinExistence type="inferred from homology"/>
<dbReference type="Pfam" id="PF00152">
    <property type="entry name" value="tRNA-synt_2"/>
    <property type="match status" value="1"/>
</dbReference>
<evidence type="ECO:0000256" key="7">
    <source>
        <dbReference type="ARBA" id="ARBA00022741"/>
    </source>
</evidence>
<name>A0AAV8VA87_9CUCU</name>
<evidence type="ECO:0000259" key="12">
    <source>
        <dbReference type="Pfam" id="PF00152"/>
    </source>
</evidence>
<accession>A0AAV8VA87</accession>
<evidence type="ECO:0000256" key="1">
    <source>
        <dbReference type="ARBA" id="ARBA00004496"/>
    </source>
</evidence>
<dbReference type="SUPFAM" id="SSF55681">
    <property type="entry name" value="Class II aaRS and biotin synthetases"/>
    <property type="match status" value="1"/>
</dbReference>
<sequence>MPFNLLDASKGKESEFANVNLDLSIKNRWLDLRTLHSQKIKTPKLIGTASEGGANCFQVKYFKKDAYLAQSPQLYKQMAVIGGLKRVYEIGHVYRAEESNPNRYLSEFVGLDLEMEINSSYEEKIEEECKEELQFIKNYKEFDLPVLEDSPVIYTYEECVNFLKEENILVNPLEDFNKSQEKELVTKNSFTF</sequence>
<dbReference type="PANTHER" id="PTHR43450">
    <property type="entry name" value="ASPARTYL-TRNA SYNTHETASE"/>
    <property type="match status" value="1"/>
</dbReference>
<evidence type="ECO:0000313" key="14">
    <source>
        <dbReference type="Proteomes" id="UP001159042"/>
    </source>
</evidence>
<reference evidence="13 14" key="1">
    <citation type="journal article" date="2023" name="Insect Mol. Biol.">
        <title>Genome sequencing provides insights into the evolution of gene families encoding plant cell wall-degrading enzymes in longhorned beetles.</title>
        <authorList>
            <person name="Shin N.R."/>
            <person name="Okamura Y."/>
            <person name="Kirsch R."/>
            <person name="Pauchet Y."/>
        </authorList>
    </citation>
    <scope>NUCLEOTIDE SEQUENCE [LARGE SCALE GENOMIC DNA]</scope>
    <source>
        <strain evidence="13">EAD_L_NR</strain>
    </source>
</reference>
<dbReference type="GO" id="GO:0005829">
    <property type="term" value="C:cytosol"/>
    <property type="evidence" value="ECO:0007669"/>
    <property type="project" value="TreeGrafter"/>
</dbReference>
<dbReference type="GO" id="GO:0003723">
    <property type="term" value="F:RNA binding"/>
    <property type="evidence" value="ECO:0007669"/>
    <property type="project" value="TreeGrafter"/>
</dbReference>
<dbReference type="AlphaFoldDB" id="A0AAV8VA87"/>